<dbReference type="Gene3D" id="3.30.565.10">
    <property type="entry name" value="Histidine kinase-like ATPase, C-terminal domain"/>
    <property type="match status" value="1"/>
</dbReference>
<dbReference type="Gene3D" id="3.30.450.20">
    <property type="entry name" value="PAS domain"/>
    <property type="match status" value="2"/>
</dbReference>
<feature type="domain" description="PAS" evidence="16">
    <location>
        <begin position="213"/>
        <end position="248"/>
    </location>
</feature>
<dbReference type="InterPro" id="IPR013767">
    <property type="entry name" value="PAS_fold"/>
</dbReference>
<dbReference type="InterPro" id="IPR000014">
    <property type="entry name" value="PAS"/>
</dbReference>
<dbReference type="SUPFAM" id="SSF55890">
    <property type="entry name" value="Sporulation response regulatory protein Spo0B"/>
    <property type="match status" value="1"/>
</dbReference>
<evidence type="ECO:0000256" key="11">
    <source>
        <dbReference type="ARBA" id="ARBA00022989"/>
    </source>
</evidence>
<dbReference type="Proteomes" id="UP000619260">
    <property type="component" value="Unassembled WGS sequence"/>
</dbReference>
<evidence type="ECO:0000256" key="13">
    <source>
        <dbReference type="ARBA" id="ARBA00023136"/>
    </source>
</evidence>
<dbReference type="SUPFAM" id="SSF103190">
    <property type="entry name" value="Sensory domain-like"/>
    <property type="match status" value="1"/>
</dbReference>
<keyword evidence="18" id="KW-1185">Reference proteome</keyword>
<keyword evidence="8" id="KW-0547">Nucleotide-binding</keyword>
<evidence type="ECO:0000256" key="8">
    <source>
        <dbReference type="ARBA" id="ARBA00022741"/>
    </source>
</evidence>
<dbReference type="InterPro" id="IPR005467">
    <property type="entry name" value="His_kinase_dom"/>
</dbReference>
<dbReference type="EC" id="2.7.13.3" evidence="3"/>
<dbReference type="InterPro" id="IPR033463">
    <property type="entry name" value="sCache_3"/>
</dbReference>
<dbReference type="SUPFAM" id="SSF55785">
    <property type="entry name" value="PYP-like sensor domain (PAS domain)"/>
    <property type="match status" value="1"/>
</dbReference>
<dbReference type="PROSITE" id="PS50112">
    <property type="entry name" value="PAS"/>
    <property type="match status" value="1"/>
</dbReference>
<organism evidence="17 18">
    <name type="scientific">Virgisporangium aliadipatigenens</name>
    <dbReference type="NCBI Taxonomy" id="741659"/>
    <lineage>
        <taxon>Bacteria</taxon>
        <taxon>Bacillati</taxon>
        <taxon>Actinomycetota</taxon>
        <taxon>Actinomycetes</taxon>
        <taxon>Micromonosporales</taxon>
        <taxon>Micromonosporaceae</taxon>
        <taxon>Virgisporangium</taxon>
    </lineage>
</organism>
<dbReference type="RefSeq" id="WP_239152941.1">
    <property type="nucleotide sequence ID" value="NZ_BOPF01000009.1"/>
</dbReference>
<name>A0A8J4DPP6_9ACTN</name>
<dbReference type="SUPFAM" id="SSF55874">
    <property type="entry name" value="ATPase domain of HSP90 chaperone/DNA topoisomerase II/histidine kinase"/>
    <property type="match status" value="1"/>
</dbReference>
<dbReference type="PROSITE" id="PS50109">
    <property type="entry name" value="HIS_KIN"/>
    <property type="match status" value="1"/>
</dbReference>
<feature type="transmembrane region" description="Helical" evidence="14">
    <location>
        <begin position="169"/>
        <end position="188"/>
    </location>
</feature>
<dbReference type="GO" id="GO:0005886">
    <property type="term" value="C:plasma membrane"/>
    <property type="evidence" value="ECO:0007669"/>
    <property type="project" value="UniProtKB-SubCell"/>
</dbReference>
<dbReference type="InterPro" id="IPR036890">
    <property type="entry name" value="HATPase_C_sf"/>
</dbReference>
<sequence length="518" mass="54532">MRRRMSLAGQLLLFQLGVVLLVVVAVGAVSLAEANAAFRTDEGRRLRSIAENLAAESTVRTGLTDAVWRETLAARAENARAVSGATYVMIGDRRGVLVTGPNAGRPADLGDSDVRRGRSWVGVLDDGARRLVAHAPVLAEPDGAIVGFVIVGLTFPTFAGQLANATPGLLVYLTLGLALGVTGSLLLARRVKRQTLGLEPAEITGLVEHREAMLHGIKEGVIGIDPAGRVTLANDEAIRLLGLRPDAVGQPLSGQRLPAGVCDVLTGRIAGADQVVLREDRVLVLNRMPVIVRGREVGSVTTLRDRTELTALRRELDLSRNTTDTLRAQAHEFTNRLHTIAGLVQLGEYDEVVRFVDRTSRQQEDLRHVTSRIGDPAVAALLVAKASLAAEHGVDLRIDPDAAIGPLAEPLSAELVTVVGNLVDNALDAAGAGGWVSVSLVDGDEIVVSVCDSGAGVPPERSDDVFLRGFSTKDAPGGARGFGLALTRSICVRHGGSATVDGAAFTARIPRTPAAARR</sequence>
<dbReference type="InterPro" id="IPR029151">
    <property type="entry name" value="Sensor-like_sf"/>
</dbReference>
<proteinExistence type="predicted"/>
<dbReference type="Pfam" id="PF17203">
    <property type="entry name" value="sCache_3_2"/>
    <property type="match status" value="1"/>
</dbReference>
<reference evidence="17" key="1">
    <citation type="submission" date="2021-01" db="EMBL/GenBank/DDBJ databases">
        <title>Whole genome shotgun sequence of Virgisporangium aliadipatigenens NBRC 105644.</title>
        <authorList>
            <person name="Komaki H."/>
            <person name="Tamura T."/>
        </authorList>
    </citation>
    <scope>NUCLEOTIDE SEQUENCE</scope>
    <source>
        <strain evidence="17">NBRC 105644</strain>
    </source>
</reference>
<dbReference type="GO" id="GO:0006355">
    <property type="term" value="P:regulation of DNA-templated transcription"/>
    <property type="evidence" value="ECO:0007669"/>
    <property type="project" value="InterPro"/>
</dbReference>
<dbReference type="Pfam" id="PF00989">
    <property type="entry name" value="PAS"/>
    <property type="match status" value="1"/>
</dbReference>
<dbReference type="InterPro" id="IPR039506">
    <property type="entry name" value="SPOB_a"/>
</dbReference>
<dbReference type="InterPro" id="IPR016120">
    <property type="entry name" value="Sig_transdc_His_kin_SpoOB"/>
</dbReference>
<keyword evidence="5" id="KW-0597">Phosphoprotein</keyword>
<evidence type="ECO:0000256" key="5">
    <source>
        <dbReference type="ARBA" id="ARBA00022553"/>
    </source>
</evidence>
<evidence type="ECO:0000256" key="3">
    <source>
        <dbReference type="ARBA" id="ARBA00012438"/>
    </source>
</evidence>
<dbReference type="InterPro" id="IPR035965">
    <property type="entry name" value="PAS-like_dom_sf"/>
</dbReference>
<evidence type="ECO:0000313" key="18">
    <source>
        <dbReference type="Proteomes" id="UP000619260"/>
    </source>
</evidence>
<keyword evidence="6" id="KW-0808">Transferase</keyword>
<keyword evidence="12" id="KW-0902">Two-component regulatory system</keyword>
<evidence type="ECO:0000256" key="9">
    <source>
        <dbReference type="ARBA" id="ARBA00022777"/>
    </source>
</evidence>
<evidence type="ECO:0000256" key="4">
    <source>
        <dbReference type="ARBA" id="ARBA00022475"/>
    </source>
</evidence>
<dbReference type="PANTHER" id="PTHR43547:SF10">
    <property type="entry name" value="SENSOR HISTIDINE KINASE DCUS"/>
    <property type="match status" value="1"/>
</dbReference>
<keyword evidence="9" id="KW-0418">Kinase</keyword>
<dbReference type="EMBL" id="BOPF01000009">
    <property type="protein sequence ID" value="GIJ46180.1"/>
    <property type="molecule type" value="Genomic_DNA"/>
</dbReference>
<dbReference type="SMART" id="SM00387">
    <property type="entry name" value="HATPase_c"/>
    <property type="match status" value="1"/>
</dbReference>
<evidence type="ECO:0000256" key="6">
    <source>
        <dbReference type="ARBA" id="ARBA00022679"/>
    </source>
</evidence>
<dbReference type="PANTHER" id="PTHR43547">
    <property type="entry name" value="TWO-COMPONENT HISTIDINE KINASE"/>
    <property type="match status" value="1"/>
</dbReference>
<dbReference type="SMART" id="SM00091">
    <property type="entry name" value="PAS"/>
    <property type="match status" value="1"/>
</dbReference>
<evidence type="ECO:0000259" key="16">
    <source>
        <dbReference type="PROSITE" id="PS50112"/>
    </source>
</evidence>
<dbReference type="GO" id="GO:0005524">
    <property type="term" value="F:ATP binding"/>
    <property type="evidence" value="ECO:0007669"/>
    <property type="project" value="UniProtKB-KW"/>
</dbReference>
<keyword evidence="4" id="KW-1003">Cell membrane</keyword>
<evidence type="ECO:0000259" key="15">
    <source>
        <dbReference type="PROSITE" id="PS50109"/>
    </source>
</evidence>
<dbReference type="CDD" id="cd00130">
    <property type="entry name" value="PAS"/>
    <property type="match status" value="1"/>
</dbReference>
<protein>
    <recommendedName>
        <fullName evidence="3">histidine kinase</fullName>
        <ecNumber evidence="3">2.7.13.3</ecNumber>
    </recommendedName>
</protein>
<evidence type="ECO:0000313" key="17">
    <source>
        <dbReference type="EMBL" id="GIJ46180.1"/>
    </source>
</evidence>
<comment type="caution">
    <text evidence="17">The sequence shown here is derived from an EMBL/GenBank/DDBJ whole genome shotgun (WGS) entry which is preliminary data.</text>
</comment>
<evidence type="ECO:0000256" key="2">
    <source>
        <dbReference type="ARBA" id="ARBA00004651"/>
    </source>
</evidence>
<dbReference type="InterPro" id="IPR003594">
    <property type="entry name" value="HATPase_dom"/>
</dbReference>
<dbReference type="PRINTS" id="PR00344">
    <property type="entry name" value="BCTRLSENSOR"/>
</dbReference>
<keyword evidence="7 14" id="KW-0812">Transmembrane</keyword>
<dbReference type="AlphaFoldDB" id="A0A8J4DPP6"/>
<dbReference type="Pfam" id="PF14689">
    <property type="entry name" value="SPOB_a"/>
    <property type="match status" value="1"/>
</dbReference>
<dbReference type="Pfam" id="PF02518">
    <property type="entry name" value="HATPase_c"/>
    <property type="match status" value="1"/>
</dbReference>
<keyword evidence="10" id="KW-0067">ATP-binding</keyword>
<keyword evidence="11 14" id="KW-1133">Transmembrane helix</keyword>
<dbReference type="GO" id="GO:0000155">
    <property type="term" value="F:phosphorelay sensor kinase activity"/>
    <property type="evidence" value="ECO:0007669"/>
    <property type="project" value="InterPro"/>
</dbReference>
<comment type="subcellular location">
    <subcellularLocation>
        <location evidence="2">Cell membrane</location>
        <topology evidence="2">Multi-pass membrane protein</topology>
    </subcellularLocation>
</comment>
<keyword evidence="13 14" id="KW-0472">Membrane</keyword>
<dbReference type="Gene3D" id="1.10.287.130">
    <property type="match status" value="1"/>
</dbReference>
<gene>
    <name evidence="17" type="ORF">Val02_30660</name>
</gene>
<accession>A0A8J4DPP6</accession>
<evidence type="ECO:0000256" key="7">
    <source>
        <dbReference type="ARBA" id="ARBA00022692"/>
    </source>
</evidence>
<evidence type="ECO:0000256" key="1">
    <source>
        <dbReference type="ARBA" id="ARBA00000085"/>
    </source>
</evidence>
<dbReference type="InterPro" id="IPR004358">
    <property type="entry name" value="Sig_transdc_His_kin-like_C"/>
</dbReference>
<evidence type="ECO:0000256" key="14">
    <source>
        <dbReference type="SAM" id="Phobius"/>
    </source>
</evidence>
<feature type="domain" description="Histidine kinase" evidence="15">
    <location>
        <begin position="328"/>
        <end position="513"/>
    </location>
</feature>
<evidence type="ECO:0000256" key="12">
    <source>
        <dbReference type="ARBA" id="ARBA00023012"/>
    </source>
</evidence>
<comment type="catalytic activity">
    <reaction evidence="1">
        <text>ATP + protein L-histidine = ADP + protein N-phospho-L-histidine.</text>
        <dbReference type="EC" id="2.7.13.3"/>
    </reaction>
</comment>
<evidence type="ECO:0000256" key="10">
    <source>
        <dbReference type="ARBA" id="ARBA00022840"/>
    </source>
</evidence>